<protein>
    <submittedName>
        <fullName evidence="2">Uncharacterized protein</fullName>
    </submittedName>
</protein>
<organism evidence="2 3">
    <name type="scientific">Rhizopus delemar</name>
    <dbReference type="NCBI Taxonomy" id="936053"/>
    <lineage>
        <taxon>Eukaryota</taxon>
        <taxon>Fungi</taxon>
        <taxon>Fungi incertae sedis</taxon>
        <taxon>Mucoromycota</taxon>
        <taxon>Mucoromycotina</taxon>
        <taxon>Mucoromycetes</taxon>
        <taxon>Mucorales</taxon>
        <taxon>Mucorineae</taxon>
        <taxon>Rhizopodaceae</taxon>
        <taxon>Rhizopus</taxon>
    </lineage>
</organism>
<gene>
    <name evidence="2" type="ORF">G6F50_016991</name>
</gene>
<name>A0A9P6XRM8_9FUNG</name>
<sequence length="86" mass="9597">MQPLHALLQVFDLRIGESTGRIALCRQQATYFRIPARIGPRRDLHDVVVASAEAQRVGRSDSEGERTSGGRRAGQATGRFQRHSIR</sequence>
<evidence type="ECO:0000313" key="3">
    <source>
        <dbReference type="Proteomes" id="UP000740926"/>
    </source>
</evidence>
<feature type="compositionally biased region" description="Basic and acidic residues" evidence="1">
    <location>
        <begin position="56"/>
        <end position="68"/>
    </location>
</feature>
<proteinExistence type="predicted"/>
<dbReference type="Proteomes" id="UP000740926">
    <property type="component" value="Unassembled WGS sequence"/>
</dbReference>
<feature type="region of interest" description="Disordered" evidence="1">
    <location>
        <begin position="54"/>
        <end position="86"/>
    </location>
</feature>
<evidence type="ECO:0000256" key="1">
    <source>
        <dbReference type="SAM" id="MobiDB-lite"/>
    </source>
</evidence>
<reference evidence="2 3" key="1">
    <citation type="journal article" date="2020" name="Microb. Genom.">
        <title>Genetic diversity of clinical and environmental Mucorales isolates obtained from an investigation of mucormycosis cases among solid organ transplant recipients.</title>
        <authorList>
            <person name="Nguyen M.H."/>
            <person name="Kaul D."/>
            <person name="Muto C."/>
            <person name="Cheng S.J."/>
            <person name="Richter R.A."/>
            <person name="Bruno V.M."/>
            <person name="Liu G."/>
            <person name="Beyhan S."/>
            <person name="Sundermann A.J."/>
            <person name="Mounaud S."/>
            <person name="Pasculle A.W."/>
            <person name="Nierman W.C."/>
            <person name="Driscoll E."/>
            <person name="Cumbie R."/>
            <person name="Clancy C.J."/>
            <person name="Dupont C.L."/>
        </authorList>
    </citation>
    <scope>NUCLEOTIDE SEQUENCE [LARGE SCALE GENOMIC DNA]</scope>
    <source>
        <strain evidence="2 3">GL24</strain>
    </source>
</reference>
<comment type="caution">
    <text evidence="2">The sequence shown here is derived from an EMBL/GenBank/DDBJ whole genome shotgun (WGS) entry which is preliminary data.</text>
</comment>
<dbReference type="AlphaFoldDB" id="A0A9P6XRM8"/>
<evidence type="ECO:0000313" key="2">
    <source>
        <dbReference type="EMBL" id="KAG1530946.1"/>
    </source>
</evidence>
<dbReference type="EMBL" id="JAANIU010011579">
    <property type="protein sequence ID" value="KAG1530946.1"/>
    <property type="molecule type" value="Genomic_DNA"/>
</dbReference>
<accession>A0A9P6XRM8</accession>
<keyword evidence="3" id="KW-1185">Reference proteome</keyword>